<name>A0A396Z6I5_9LEPT</name>
<sequence length="62" mass="7355">MTFSIRFPLRNLPGFDRLSQRTIREKKPVSKTSKRTEFQSENKIRKKTTILLALRTVSREFA</sequence>
<protein>
    <submittedName>
        <fullName evidence="1">Uncharacterized protein</fullName>
    </submittedName>
</protein>
<proteinExistence type="predicted"/>
<gene>
    <name evidence="1" type="ORF">DLM75_15825</name>
</gene>
<accession>A0A396Z6I5</accession>
<evidence type="ECO:0000313" key="2">
    <source>
        <dbReference type="Proteomes" id="UP000265798"/>
    </source>
</evidence>
<dbReference type="EMBL" id="QHCT01000004">
    <property type="protein sequence ID" value="RHX89306.1"/>
    <property type="molecule type" value="Genomic_DNA"/>
</dbReference>
<dbReference type="Proteomes" id="UP000265798">
    <property type="component" value="Unassembled WGS sequence"/>
</dbReference>
<organism evidence="1 2">
    <name type="scientific">Leptospira stimsonii</name>
    <dbReference type="NCBI Taxonomy" id="2202203"/>
    <lineage>
        <taxon>Bacteria</taxon>
        <taxon>Pseudomonadati</taxon>
        <taxon>Spirochaetota</taxon>
        <taxon>Spirochaetia</taxon>
        <taxon>Leptospirales</taxon>
        <taxon>Leptospiraceae</taxon>
        <taxon>Leptospira</taxon>
    </lineage>
</organism>
<dbReference type="AlphaFoldDB" id="A0A396Z6I5"/>
<evidence type="ECO:0000313" key="1">
    <source>
        <dbReference type="EMBL" id="RHX89306.1"/>
    </source>
</evidence>
<comment type="caution">
    <text evidence="1">The sequence shown here is derived from an EMBL/GenBank/DDBJ whole genome shotgun (WGS) entry which is preliminary data.</text>
</comment>
<reference evidence="2" key="1">
    <citation type="submission" date="2018-05" db="EMBL/GenBank/DDBJ databases">
        <title>Leptospira yasudae sp. nov. and Leptospira stimsonii sp. nov., two pathogenic species of the genus Leptospira isolated from environmental sources.</title>
        <authorList>
            <person name="Casanovas-Massana A."/>
            <person name="Hamond C."/>
            <person name="Santos L.A."/>
            <person name="Hacker K.P."/>
            <person name="Balassiano I."/>
            <person name="Medeiros M.A."/>
            <person name="Reis M.G."/>
            <person name="Ko A.I."/>
            <person name="Wunder E.A."/>
        </authorList>
    </citation>
    <scope>NUCLEOTIDE SEQUENCE [LARGE SCALE GENOMIC DNA]</scope>
    <source>
        <strain evidence="2">Yale</strain>
    </source>
</reference>